<name>A0A7I8C0Z9_9BURK</name>
<dbReference type="KEGG" id="plad:PPGU16_75500"/>
<keyword evidence="2" id="KW-1185">Reference proteome</keyword>
<organism evidence="1 2">
    <name type="scientific">Paraburkholderia largidicola</name>
    <dbReference type="NCBI Taxonomy" id="3014751"/>
    <lineage>
        <taxon>Bacteria</taxon>
        <taxon>Pseudomonadati</taxon>
        <taxon>Pseudomonadota</taxon>
        <taxon>Betaproteobacteria</taxon>
        <taxon>Burkholderiales</taxon>
        <taxon>Burkholderiaceae</taxon>
        <taxon>Paraburkholderia</taxon>
    </lineage>
</organism>
<dbReference type="Proteomes" id="UP000510888">
    <property type="component" value="Plasmid PPGU16_p1"/>
</dbReference>
<reference evidence="1 2" key="1">
    <citation type="journal article" date="2020" name="Genes (Basel)">
        <title>Genomic Comparison of Insect Gut Symbionts from Divergent Burkholderia Subclades.</title>
        <authorList>
            <person name="Takeshita K."/>
            <person name="Kikuchi Y."/>
        </authorList>
    </citation>
    <scope>NUCLEOTIDE SEQUENCE [LARGE SCALE GENOMIC DNA]</scope>
    <source>
        <strain evidence="1 2">PGU16</strain>
        <plasmid evidence="1 2">PPGU16_p1</plasmid>
    </source>
</reference>
<proteinExistence type="predicted"/>
<dbReference type="EMBL" id="AP023176">
    <property type="protein sequence ID" value="BCF94483.1"/>
    <property type="molecule type" value="Genomic_DNA"/>
</dbReference>
<accession>A0A7I8C0Z9</accession>
<evidence type="ECO:0000313" key="1">
    <source>
        <dbReference type="EMBL" id="BCF94483.1"/>
    </source>
</evidence>
<keyword evidence="1" id="KW-0614">Plasmid</keyword>
<evidence type="ECO:0000313" key="2">
    <source>
        <dbReference type="Proteomes" id="UP000510888"/>
    </source>
</evidence>
<gene>
    <name evidence="1" type="ORF">PPGU16_75500</name>
</gene>
<protein>
    <submittedName>
        <fullName evidence="1">Uncharacterized protein</fullName>
    </submittedName>
</protein>
<geneLocation type="plasmid" evidence="1 2">
    <name>PPGU16_p1</name>
</geneLocation>
<sequence>MPRQIEIVEFRSLDLSGVDAEFAQHGFEVLTVQYIELRERTLAAADPLHRGLIVRAPRICECFSFLRASSMPLQKCGRFTRNAASPID</sequence>
<dbReference type="AlphaFoldDB" id="A0A7I8C0Z9"/>